<dbReference type="Pfam" id="PF13716">
    <property type="entry name" value="CRAL_TRIO_2"/>
    <property type="match status" value="1"/>
</dbReference>
<feature type="domain" description="CRAL-TRIO" evidence="1">
    <location>
        <begin position="13"/>
        <end position="162"/>
    </location>
</feature>
<dbReference type="Gene3D" id="3.40.525.10">
    <property type="entry name" value="CRAL-TRIO lipid binding domain"/>
    <property type="match status" value="1"/>
</dbReference>
<sequence length="202" mass="23600">MCAVVSDFEQERLIESLEVFKIQGRDKYGRQILRVIGKFFPARILNVDVVKKYLEEKIFPSLEKRPFSVLYIHTNVEAAENFPGISALKSIYNAIPVDVKNNLETVYFLHTGIQVRLYFATFGCLIFTGGLYGKLKYVNRLSYLWDHVRRNEVEMPDFVYHHDEELDHRRMMDCGLESDHPRVCDAPWVESPVAMYSMRSIP</sequence>
<evidence type="ECO:0000313" key="2">
    <source>
        <dbReference type="EMBL" id="GMH25162.1"/>
    </source>
</evidence>
<reference evidence="2" key="1">
    <citation type="submission" date="2023-05" db="EMBL/GenBank/DDBJ databases">
        <title>Nepenthes gracilis genome sequencing.</title>
        <authorList>
            <person name="Fukushima K."/>
        </authorList>
    </citation>
    <scope>NUCLEOTIDE SEQUENCE</scope>
    <source>
        <strain evidence="2">SING2019-196</strain>
    </source>
</reference>
<comment type="caution">
    <text evidence="2">The sequence shown here is derived from an EMBL/GenBank/DDBJ whole genome shotgun (WGS) entry which is preliminary data.</text>
</comment>
<protein>
    <recommendedName>
        <fullName evidence="1">CRAL-TRIO domain-containing protein</fullName>
    </recommendedName>
</protein>
<evidence type="ECO:0000259" key="1">
    <source>
        <dbReference type="SMART" id="SM00516"/>
    </source>
</evidence>
<dbReference type="Proteomes" id="UP001279734">
    <property type="component" value="Unassembled WGS sequence"/>
</dbReference>
<dbReference type="InterPro" id="IPR036865">
    <property type="entry name" value="CRAL-TRIO_dom_sf"/>
</dbReference>
<keyword evidence="3" id="KW-1185">Reference proteome</keyword>
<dbReference type="InterPro" id="IPR001251">
    <property type="entry name" value="CRAL-TRIO_dom"/>
</dbReference>
<name>A0AAD3T982_NEPGR</name>
<dbReference type="EMBL" id="BSYO01000029">
    <property type="protein sequence ID" value="GMH25162.1"/>
    <property type="molecule type" value="Genomic_DNA"/>
</dbReference>
<evidence type="ECO:0000313" key="3">
    <source>
        <dbReference type="Proteomes" id="UP001279734"/>
    </source>
</evidence>
<organism evidence="2 3">
    <name type="scientific">Nepenthes gracilis</name>
    <name type="common">Slender pitcher plant</name>
    <dbReference type="NCBI Taxonomy" id="150966"/>
    <lineage>
        <taxon>Eukaryota</taxon>
        <taxon>Viridiplantae</taxon>
        <taxon>Streptophyta</taxon>
        <taxon>Embryophyta</taxon>
        <taxon>Tracheophyta</taxon>
        <taxon>Spermatophyta</taxon>
        <taxon>Magnoliopsida</taxon>
        <taxon>eudicotyledons</taxon>
        <taxon>Gunneridae</taxon>
        <taxon>Pentapetalae</taxon>
        <taxon>Caryophyllales</taxon>
        <taxon>Nepenthaceae</taxon>
        <taxon>Nepenthes</taxon>
    </lineage>
</organism>
<dbReference type="PANTHER" id="PTHR48411:SF1">
    <property type="entry name" value="OS01G0948300 PROTEIN"/>
    <property type="match status" value="1"/>
</dbReference>
<proteinExistence type="predicted"/>
<dbReference type="PANTHER" id="PTHR48411">
    <property type="entry name" value="OS01G0948300 PROTEIN"/>
    <property type="match status" value="1"/>
</dbReference>
<gene>
    <name evidence="2" type="ORF">Nepgr_027005</name>
</gene>
<accession>A0AAD3T982</accession>
<dbReference type="SMART" id="SM00516">
    <property type="entry name" value="SEC14"/>
    <property type="match status" value="1"/>
</dbReference>
<dbReference type="AlphaFoldDB" id="A0AAD3T982"/>